<evidence type="ECO:0000313" key="1">
    <source>
        <dbReference type="EMBL" id="KAF2858632.1"/>
    </source>
</evidence>
<reference evidence="1" key="1">
    <citation type="journal article" date="2020" name="Stud. Mycol.">
        <title>101 Dothideomycetes genomes: a test case for predicting lifestyles and emergence of pathogens.</title>
        <authorList>
            <person name="Haridas S."/>
            <person name="Albert R."/>
            <person name="Binder M."/>
            <person name="Bloem J."/>
            <person name="Labutti K."/>
            <person name="Salamov A."/>
            <person name="Andreopoulos B."/>
            <person name="Baker S."/>
            <person name="Barry K."/>
            <person name="Bills G."/>
            <person name="Bluhm B."/>
            <person name="Cannon C."/>
            <person name="Castanera R."/>
            <person name="Culley D."/>
            <person name="Daum C."/>
            <person name="Ezra D."/>
            <person name="Gonzalez J."/>
            <person name="Henrissat B."/>
            <person name="Kuo A."/>
            <person name="Liang C."/>
            <person name="Lipzen A."/>
            <person name="Lutzoni F."/>
            <person name="Magnuson J."/>
            <person name="Mondo S."/>
            <person name="Nolan M."/>
            <person name="Ohm R."/>
            <person name="Pangilinan J."/>
            <person name="Park H.-J."/>
            <person name="Ramirez L."/>
            <person name="Alfaro M."/>
            <person name="Sun H."/>
            <person name="Tritt A."/>
            <person name="Yoshinaga Y."/>
            <person name="Zwiers L.-H."/>
            <person name="Turgeon B."/>
            <person name="Goodwin S."/>
            <person name="Spatafora J."/>
            <person name="Crous P."/>
            <person name="Grigoriev I."/>
        </authorList>
    </citation>
    <scope>NUCLEOTIDE SEQUENCE</scope>
    <source>
        <strain evidence="1">CBS 480.64</strain>
    </source>
</reference>
<dbReference type="AlphaFoldDB" id="A0A6A7BU77"/>
<name>A0A6A7BU77_9PEZI</name>
<accession>A0A6A7BU77</accession>
<protein>
    <recommendedName>
        <fullName evidence="3">F-box domain-containing protein</fullName>
    </recommendedName>
</protein>
<dbReference type="Proteomes" id="UP000799421">
    <property type="component" value="Unassembled WGS sequence"/>
</dbReference>
<evidence type="ECO:0008006" key="3">
    <source>
        <dbReference type="Google" id="ProtNLM"/>
    </source>
</evidence>
<sequence length="421" mass="47477">MTSASAMMSSNIEMESASERMDFDPYHIPTEIVIEIIKHVGKNRATLLNVIKVSSVWFDIGTSFLWREPPIHALIALPPARRQYYADKIELLCTSEEEGSQGHYETKNLTFPRLEWLSIDHGVDVFPIGQYLQSSLTFLSFAGGRPEEDVLALLAVRCKNMKQLSIDDVPSYWDTDGVIAMLDHFKDLECFRMGQRLPQHIDGGRLILYLANRPKIWSLKASCDNIGYHALSRVAALGERTRIYPNIRGLELDIDWDAVTLIPAFSKNIIALKLGIFGRPQAANVFAVVGTMISVKILELHIDNGQPLQRQDLRNLAKLKNLRRMIISIRNHPATYDALADTDFTHLFLSLPNLEGIAWHAGENFPLKAFLALGLHCQRLHFCEMSARIDLLSLQQSPRICFPSLDTLKLSSGVSEENINV</sequence>
<dbReference type="InterPro" id="IPR032675">
    <property type="entry name" value="LRR_dom_sf"/>
</dbReference>
<organism evidence="1 2">
    <name type="scientific">Piedraia hortae CBS 480.64</name>
    <dbReference type="NCBI Taxonomy" id="1314780"/>
    <lineage>
        <taxon>Eukaryota</taxon>
        <taxon>Fungi</taxon>
        <taxon>Dikarya</taxon>
        <taxon>Ascomycota</taxon>
        <taxon>Pezizomycotina</taxon>
        <taxon>Dothideomycetes</taxon>
        <taxon>Dothideomycetidae</taxon>
        <taxon>Capnodiales</taxon>
        <taxon>Piedraiaceae</taxon>
        <taxon>Piedraia</taxon>
    </lineage>
</organism>
<dbReference type="EMBL" id="MU006006">
    <property type="protein sequence ID" value="KAF2858632.1"/>
    <property type="molecule type" value="Genomic_DNA"/>
</dbReference>
<dbReference type="Gene3D" id="3.80.10.10">
    <property type="entry name" value="Ribonuclease Inhibitor"/>
    <property type="match status" value="1"/>
</dbReference>
<keyword evidence="2" id="KW-1185">Reference proteome</keyword>
<proteinExistence type="predicted"/>
<evidence type="ECO:0000313" key="2">
    <source>
        <dbReference type="Proteomes" id="UP000799421"/>
    </source>
</evidence>
<gene>
    <name evidence="1" type="ORF">K470DRAFT_128017</name>
</gene>
<dbReference type="OrthoDB" id="2305901at2759"/>